<accession>A0ABU2USF8</accession>
<protein>
    <submittedName>
        <fullName evidence="2">Helix-turn-helix domain-containing protein</fullName>
    </submittedName>
</protein>
<dbReference type="RefSeq" id="WP_311636942.1">
    <property type="nucleotide sequence ID" value="NZ_JAVRFF010000039.1"/>
</dbReference>
<name>A0ABU2USF8_9ACTN</name>
<evidence type="ECO:0000313" key="2">
    <source>
        <dbReference type="EMBL" id="MDT0476225.1"/>
    </source>
</evidence>
<evidence type="ECO:0000259" key="1">
    <source>
        <dbReference type="Pfam" id="PF02796"/>
    </source>
</evidence>
<dbReference type="InterPro" id="IPR006120">
    <property type="entry name" value="Resolvase_HTH_dom"/>
</dbReference>
<reference evidence="2" key="1">
    <citation type="submission" date="2024-05" db="EMBL/GenBank/DDBJ databases">
        <title>30 novel species of actinomycetes from the DSMZ collection.</title>
        <authorList>
            <person name="Nouioui I."/>
        </authorList>
    </citation>
    <scope>NUCLEOTIDE SEQUENCE</scope>
    <source>
        <strain evidence="2">DSM 41014</strain>
    </source>
</reference>
<evidence type="ECO:0000313" key="3">
    <source>
        <dbReference type="Proteomes" id="UP001180489"/>
    </source>
</evidence>
<dbReference type="Proteomes" id="UP001180489">
    <property type="component" value="Unassembled WGS sequence"/>
</dbReference>
<dbReference type="Pfam" id="PF02796">
    <property type="entry name" value="HTH_7"/>
    <property type="match status" value="1"/>
</dbReference>
<organism evidence="2 3">
    <name type="scientific">Streptomyces hintoniae</name>
    <dbReference type="NCBI Taxonomy" id="3075521"/>
    <lineage>
        <taxon>Bacteria</taxon>
        <taxon>Bacillati</taxon>
        <taxon>Actinomycetota</taxon>
        <taxon>Actinomycetes</taxon>
        <taxon>Kitasatosporales</taxon>
        <taxon>Streptomycetaceae</taxon>
        <taxon>Streptomyces</taxon>
    </lineage>
</organism>
<keyword evidence="3" id="KW-1185">Reference proteome</keyword>
<proteinExistence type="predicted"/>
<comment type="caution">
    <text evidence="2">The sequence shown here is derived from an EMBL/GenBank/DDBJ whole genome shotgun (WGS) entry which is preliminary data.</text>
</comment>
<feature type="domain" description="Resolvase HTH" evidence="1">
    <location>
        <begin position="143"/>
        <end position="178"/>
    </location>
</feature>
<sequence length="251" mass="27620">MKSRRRRDQARPGKFPQAAQQRLLELLAAGRPLTRACEDVGVAAARVHALAHLDARWSRRLDDALLAGRDPDLPHGTPRGYSLGCRCPQCRRAKYIERGPRKPPLAAEPPVFPAAAPERGRKGRRLGLPLRDPNQRGARPRRTFTDADLERLSTLWGEGVPVAAIAQEFAVSPNTIYRRARQLDLPMRRTEGPAGTGAEGDALLRDLWAKGVSMAEIGEALGGIHLMTVRHHADRLGLPRRPRGRPRAGSA</sequence>
<dbReference type="EMBL" id="JAVRFF010000039">
    <property type="protein sequence ID" value="MDT0476225.1"/>
    <property type="molecule type" value="Genomic_DNA"/>
</dbReference>
<gene>
    <name evidence="2" type="ORF">RM863_29280</name>
</gene>
<dbReference type="Gene3D" id="1.10.10.60">
    <property type="entry name" value="Homeodomain-like"/>
    <property type="match status" value="1"/>
</dbReference>